<accession>A0ABM6JQR1</accession>
<dbReference type="Gene3D" id="1.25.40.650">
    <property type="match status" value="1"/>
</dbReference>
<sequence length="607" mass="68311">MLKRLITTKFVFAAILSSVLFGCATQTTENKQAIDSSLATVTQTANTYLSEASNSQQPQERDRYLLLAAHAYINDSNVSAADKLLTSMKPNLQPEPTLQAEWLYLSARVAELNRSDADALAILNYPEQWQLPNWQRVTYHQYKARLFNQTKQPIDELRQLSSLSLYLPKQQAFEVNDTIWRTLQPLHEETIKSFMRDGKNPTFSGWLQLAYIAKHYAIDPSQLVRYLGQWQQSNPNHPGAAKLPSDLEKALNAQPYKPQNIAVLLPLTGRRAAVAEPIRQGILASYMAAYDDQITLHFFDTNLGVEQAYQEAVAAGAEFVIGPLLPNAVEEMQALNEQGLMTIPQLYLNQTETFTPNNDQFYFALSPAQEASDAAQRLFDDGVSLPLLLVSNDSTGKRMAASFNEKWLALTEENAEIHYYDGGDQMKVTVQEALGVKDSQARIARMKELIGNTLEADFRSRRDIDAIYMISAAKDLVLLKPFLDVNFSVFADPVALYTTSRSRLSGNSTQSAQELNNLMISDIPWLMSSNAETTMVNTLWSQWNNGQKRLYIMGYDSLDLVNRLAQMRAFPGYQFNGRSGALSVDKDGVIERKLSWGKYQRGKLRPL</sequence>
<dbReference type="InterPro" id="IPR011990">
    <property type="entry name" value="TPR-like_helical_dom_sf"/>
</dbReference>
<evidence type="ECO:0000256" key="8">
    <source>
        <dbReference type="SAM" id="SignalP"/>
    </source>
</evidence>
<name>A0ABM6JQR1_9GAMM</name>
<evidence type="ECO:0000313" key="10">
    <source>
        <dbReference type="Proteomes" id="UP000191820"/>
    </source>
</evidence>
<evidence type="ECO:0000256" key="7">
    <source>
        <dbReference type="ARBA" id="ARBA00023288"/>
    </source>
</evidence>
<organism evidence="9 10">
    <name type="scientific">Shewanella japonica</name>
    <dbReference type="NCBI Taxonomy" id="93973"/>
    <lineage>
        <taxon>Bacteria</taxon>
        <taxon>Pseudomonadati</taxon>
        <taxon>Pseudomonadota</taxon>
        <taxon>Gammaproteobacteria</taxon>
        <taxon>Alteromonadales</taxon>
        <taxon>Shewanellaceae</taxon>
        <taxon>Shewanella</taxon>
    </lineage>
</organism>
<dbReference type="Gene3D" id="1.25.40.10">
    <property type="entry name" value="Tetratricopeptide repeat domain"/>
    <property type="match status" value="1"/>
</dbReference>
<dbReference type="Gene3D" id="3.40.50.2300">
    <property type="match status" value="2"/>
</dbReference>
<dbReference type="PROSITE" id="PS51257">
    <property type="entry name" value="PROKAR_LIPOPROTEIN"/>
    <property type="match status" value="1"/>
</dbReference>
<keyword evidence="5" id="KW-0564">Palmitate</keyword>
<gene>
    <name evidence="9" type="ORF">SJ2017_3927</name>
</gene>
<evidence type="ECO:0000313" key="9">
    <source>
        <dbReference type="EMBL" id="ARD24156.1"/>
    </source>
</evidence>
<reference evidence="9 10" key="1">
    <citation type="submission" date="2017-03" db="EMBL/GenBank/DDBJ databases">
        <title>Genome sequencing of Shewanella japonica KCTC 22435.</title>
        <authorList>
            <person name="Kim K.M."/>
        </authorList>
    </citation>
    <scope>NUCLEOTIDE SEQUENCE [LARGE SCALE GENOMIC DNA]</scope>
    <source>
        <strain evidence="9 10">KCTC 22435</strain>
    </source>
</reference>
<dbReference type="Proteomes" id="UP000191820">
    <property type="component" value="Chromosome"/>
</dbReference>
<keyword evidence="4" id="KW-0472">Membrane</keyword>
<evidence type="ECO:0000256" key="1">
    <source>
        <dbReference type="ARBA" id="ARBA00022729"/>
    </source>
</evidence>
<dbReference type="EMBL" id="CP020472">
    <property type="protein sequence ID" value="ARD24156.1"/>
    <property type="molecule type" value="Genomic_DNA"/>
</dbReference>
<dbReference type="CDD" id="cd06339">
    <property type="entry name" value="PBP1_YraM_LppC_lipoprotein-like"/>
    <property type="match status" value="1"/>
</dbReference>
<dbReference type="PANTHER" id="PTHR38038:SF1">
    <property type="entry name" value="PENICILLIN-BINDING PROTEIN ACTIVATOR LPOA"/>
    <property type="match status" value="1"/>
</dbReference>
<evidence type="ECO:0000256" key="2">
    <source>
        <dbReference type="ARBA" id="ARBA00022960"/>
    </source>
</evidence>
<protein>
    <submittedName>
        <fullName evidence="9">LppC putative lipoprotein</fullName>
    </submittedName>
</protein>
<dbReference type="Pfam" id="PF04348">
    <property type="entry name" value="LppC"/>
    <property type="match status" value="1"/>
</dbReference>
<evidence type="ECO:0000256" key="5">
    <source>
        <dbReference type="ARBA" id="ARBA00023139"/>
    </source>
</evidence>
<evidence type="ECO:0000256" key="4">
    <source>
        <dbReference type="ARBA" id="ARBA00023136"/>
    </source>
</evidence>
<dbReference type="SUPFAM" id="SSF53822">
    <property type="entry name" value="Periplasmic binding protein-like I"/>
    <property type="match status" value="1"/>
</dbReference>
<feature type="signal peptide" evidence="8">
    <location>
        <begin position="1"/>
        <end position="24"/>
    </location>
</feature>
<dbReference type="RefSeq" id="WP_080917129.1">
    <property type="nucleotide sequence ID" value="NZ_CP020472.1"/>
</dbReference>
<keyword evidence="7 9" id="KW-0449">Lipoprotein</keyword>
<dbReference type="PANTHER" id="PTHR38038">
    <property type="entry name" value="PENICILLIN-BINDING PROTEIN ACTIVATOR LPOA"/>
    <property type="match status" value="1"/>
</dbReference>
<keyword evidence="2" id="KW-0133">Cell shape</keyword>
<proteinExistence type="predicted"/>
<evidence type="ECO:0000256" key="3">
    <source>
        <dbReference type="ARBA" id="ARBA00022984"/>
    </source>
</evidence>
<dbReference type="InterPro" id="IPR007443">
    <property type="entry name" value="LpoA"/>
</dbReference>
<keyword evidence="1 8" id="KW-0732">Signal</keyword>
<feature type="chain" id="PRO_5047395177" evidence="8">
    <location>
        <begin position="25"/>
        <end position="607"/>
    </location>
</feature>
<keyword evidence="6" id="KW-0998">Cell outer membrane</keyword>
<keyword evidence="3" id="KW-0573">Peptidoglycan synthesis</keyword>
<evidence type="ECO:0000256" key="6">
    <source>
        <dbReference type="ARBA" id="ARBA00023237"/>
    </source>
</evidence>
<dbReference type="InterPro" id="IPR028082">
    <property type="entry name" value="Peripla_BP_I"/>
</dbReference>
<keyword evidence="10" id="KW-1185">Reference proteome</keyword>